<dbReference type="SUPFAM" id="SSF53756">
    <property type="entry name" value="UDP-Glycosyltransferase/glycogen phosphorylase"/>
    <property type="match status" value="1"/>
</dbReference>
<evidence type="ECO:0000259" key="2">
    <source>
        <dbReference type="Pfam" id="PF13439"/>
    </source>
</evidence>
<organism evidence="3 4">
    <name type="scientific">Paraflavisolibacter caeni</name>
    <dbReference type="NCBI Taxonomy" id="2982496"/>
    <lineage>
        <taxon>Bacteria</taxon>
        <taxon>Pseudomonadati</taxon>
        <taxon>Bacteroidota</taxon>
        <taxon>Chitinophagia</taxon>
        <taxon>Chitinophagales</taxon>
        <taxon>Chitinophagaceae</taxon>
        <taxon>Paraflavisolibacter</taxon>
    </lineage>
</organism>
<gene>
    <name evidence="3" type="ORF">OCK74_07995</name>
</gene>
<comment type="caution">
    <text evidence="3">The sequence shown here is derived from an EMBL/GenBank/DDBJ whole genome shotgun (WGS) entry which is preliminary data.</text>
</comment>
<dbReference type="AlphaFoldDB" id="A0A9X3BFK2"/>
<dbReference type="PANTHER" id="PTHR12526">
    <property type="entry name" value="GLYCOSYLTRANSFERASE"/>
    <property type="match status" value="1"/>
</dbReference>
<feature type="domain" description="Glycosyltransferase subfamily 4-like N-terminal" evidence="2">
    <location>
        <begin position="15"/>
        <end position="176"/>
    </location>
</feature>
<dbReference type="GO" id="GO:0016757">
    <property type="term" value="F:glycosyltransferase activity"/>
    <property type="evidence" value="ECO:0007669"/>
    <property type="project" value="UniProtKB-KW"/>
</dbReference>
<evidence type="ECO:0000313" key="4">
    <source>
        <dbReference type="Proteomes" id="UP001155483"/>
    </source>
</evidence>
<feature type="domain" description="Glycosyl transferase family 1" evidence="1">
    <location>
        <begin position="188"/>
        <end position="343"/>
    </location>
</feature>
<dbReference type="EMBL" id="JAOTIF010000004">
    <property type="protein sequence ID" value="MCU7549054.1"/>
    <property type="molecule type" value="Genomic_DNA"/>
</dbReference>
<evidence type="ECO:0000313" key="3">
    <source>
        <dbReference type="EMBL" id="MCU7549054.1"/>
    </source>
</evidence>
<dbReference type="InterPro" id="IPR028098">
    <property type="entry name" value="Glyco_trans_4-like_N"/>
</dbReference>
<dbReference type="InterPro" id="IPR001296">
    <property type="entry name" value="Glyco_trans_1"/>
</dbReference>
<keyword evidence="3" id="KW-0808">Transferase</keyword>
<keyword evidence="4" id="KW-1185">Reference proteome</keyword>
<proteinExistence type="predicted"/>
<reference evidence="3" key="2">
    <citation type="submission" date="2023-04" db="EMBL/GenBank/DDBJ databases">
        <title>Paracnuella aquatica gen. nov., sp. nov., a member of the family Chitinophagaceae isolated from a hot spring.</title>
        <authorList>
            <person name="Wang C."/>
        </authorList>
    </citation>
    <scope>NUCLEOTIDE SEQUENCE</scope>
    <source>
        <strain evidence="3">LB-8</strain>
    </source>
</reference>
<keyword evidence="3" id="KW-0328">Glycosyltransferase</keyword>
<evidence type="ECO:0000259" key="1">
    <source>
        <dbReference type="Pfam" id="PF00534"/>
    </source>
</evidence>
<dbReference type="Proteomes" id="UP001155483">
    <property type="component" value="Unassembled WGS sequence"/>
</dbReference>
<dbReference type="EC" id="2.4.-.-" evidence="3"/>
<name>A0A9X3BFK2_9BACT</name>
<protein>
    <submittedName>
        <fullName evidence="3">Glycosyltransferase</fullName>
        <ecNumber evidence="3">2.4.-.-</ecNumber>
    </submittedName>
</protein>
<sequence length="373" mass="42644">MKRIIIIGPAHPLRGGIATFNQRLAQQFIQEGYECEIISFSLQYPSLLFPGKTQFSSDPPPKGVSIHSWINSINPINWLSTGRKIRNKKPDIVLVRFWLPFMGPALGTILRQVKKNRHTKVICLADNVVPHEKRAGDKQFTEYFMKACDAFVVMSEKVLNDLRSFVKTKPAQLIPHPLYDNFGEQISKETARKHLGLQEEEKIIVFFGFIRKYKGLDLLLKAMSDSRIKEAKIKLLVAGEFYEDEKPYRQLIEDNNLSNSVLLHNDFIPDSEVKYYICAADCIVQPYRNATQSGVTPVAYHFEKPMIVTNVGGLPDLVPHQKVGLVCEPEPKAIADAIINYYQLGEAYFIPQLQIEKKKYEWSRMTEAILQMA</sequence>
<reference evidence="3" key="1">
    <citation type="submission" date="2022-09" db="EMBL/GenBank/DDBJ databases">
        <authorList>
            <person name="Yuan C."/>
            <person name="Ke Z."/>
        </authorList>
    </citation>
    <scope>NUCLEOTIDE SEQUENCE</scope>
    <source>
        <strain evidence="3">LB-8</strain>
    </source>
</reference>
<dbReference type="Gene3D" id="3.40.50.2000">
    <property type="entry name" value="Glycogen Phosphorylase B"/>
    <property type="match status" value="2"/>
</dbReference>
<accession>A0A9X3BFK2</accession>
<dbReference type="RefSeq" id="WP_279296496.1">
    <property type="nucleotide sequence ID" value="NZ_JAOTIF010000004.1"/>
</dbReference>
<dbReference type="Pfam" id="PF00534">
    <property type="entry name" value="Glycos_transf_1"/>
    <property type="match status" value="1"/>
</dbReference>
<dbReference type="Pfam" id="PF13439">
    <property type="entry name" value="Glyco_transf_4"/>
    <property type="match status" value="1"/>
</dbReference>